<dbReference type="AlphaFoldDB" id="A0AAJ4LVQ4"/>
<dbReference type="FunFam" id="1.10.443.10:FF:000005">
    <property type="entry name" value="Phage integrase"/>
    <property type="match status" value="1"/>
</dbReference>
<evidence type="ECO:0000259" key="5">
    <source>
        <dbReference type="PROSITE" id="PS51898"/>
    </source>
</evidence>
<keyword evidence="2" id="KW-0229">DNA integration</keyword>
<evidence type="ECO:0000313" key="7">
    <source>
        <dbReference type="Proteomes" id="UP000594435"/>
    </source>
</evidence>
<dbReference type="InterPro" id="IPR010998">
    <property type="entry name" value="Integrase_recombinase_N"/>
</dbReference>
<dbReference type="RefSeq" id="WP_045568915.1">
    <property type="nucleotide sequence ID" value="NZ_CP065217.1"/>
</dbReference>
<dbReference type="GO" id="GO:0003677">
    <property type="term" value="F:DNA binding"/>
    <property type="evidence" value="ECO:0007669"/>
    <property type="project" value="UniProtKB-KW"/>
</dbReference>
<accession>A0AAJ4LVQ4</accession>
<dbReference type="InterPro" id="IPR013762">
    <property type="entry name" value="Integrase-like_cat_sf"/>
</dbReference>
<dbReference type="PANTHER" id="PTHR30629:SF6">
    <property type="entry name" value="PROPHAGE INTEGRASE INTA-RELATED"/>
    <property type="match status" value="1"/>
</dbReference>
<dbReference type="Pfam" id="PF22022">
    <property type="entry name" value="Phage_int_M"/>
    <property type="match status" value="1"/>
</dbReference>
<protein>
    <submittedName>
        <fullName evidence="6">Tyrosine-type recombinase/integrase</fullName>
    </submittedName>
</protein>
<dbReference type="GO" id="GO:0006310">
    <property type="term" value="P:DNA recombination"/>
    <property type="evidence" value="ECO:0007669"/>
    <property type="project" value="UniProtKB-KW"/>
</dbReference>
<dbReference type="Gene3D" id="1.10.443.10">
    <property type="entry name" value="Intergrase catalytic core"/>
    <property type="match status" value="1"/>
</dbReference>
<dbReference type="InterPro" id="IPR025166">
    <property type="entry name" value="Integrase_DNA_bind_dom"/>
</dbReference>
<dbReference type="Gene3D" id="3.30.160.390">
    <property type="entry name" value="Integrase, DNA-binding domain"/>
    <property type="match status" value="1"/>
</dbReference>
<organism evidence="6 7">
    <name type="scientific">Vibrio navarrensis</name>
    <dbReference type="NCBI Taxonomy" id="29495"/>
    <lineage>
        <taxon>Bacteria</taxon>
        <taxon>Pseudomonadati</taxon>
        <taxon>Pseudomonadota</taxon>
        <taxon>Gammaproteobacteria</taxon>
        <taxon>Vibrionales</taxon>
        <taxon>Vibrionaceae</taxon>
        <taxon>Vibrio</taxon>
    </lineage>
</organism>
<dbReference type="PROSITE" id="PS51898">
    <property type="entry name" value="TYR_RECOMBINASE"/>
    <property type="match status" value="1"/>
</dbReference>
<dbReference type="Pfam" id="PF13356">
    <property type="entry name" value="Arm-DNA-bind_3"/>
    <property type="match status" value="1"/>
</dbReference>
<sequence>MAYKLTARQVQSAKPKDKVYRLSDGGNLYFCVRPNNSRSWQFRYTRPGQDKVTYLSFGTYPDMSLAEARDKALESRKMLAEGIDPQLAREEQKAKAILEQNATFQFVAEQWKATKEGRIKEKTLLGNWRKLELYAFPKLGSMPVNKISAPLAISALRPVEEQGLLETVKRTAQLMNEVMNYAVNSGVIHANPLSGIRDVFKKHKVVHMKALQPHEMHELIRTVATANIQRVTRFLIEWQLHTMVRPNEASGARWEEIDIANKLWIIPKERMKMNREHAVPLTEQTLAILEAIKPISGHREYIFPSSRNPKVPTDSETANKALGRMGFKDRTTAHGLRALASTTLNEKGFDPDVIEAALAHTDKNQIRKAYNRSDYLEARRKLMCWWSEHIEKSSYGSYSVIGKDYLRTVNVR</sequence>
<dbReference type="InterPro" id="IPR011010">
    <property type="entry name" value="DNA_brk_join_enz"/>
</dbReference>
<feature type="domain" description="Tyr recombinase" evidence="5">
    <location>
        <begin position="206"/>
        <end position="383"/>
    </location>
</feature>
<evidence type="ECO:0000256" key="2">
    <source>
        <dbReference type="ARBA" id="ARBA00022908"/>
    </source>
</evidence>
<proteinExistence type="inferred from homology"/>
<dbReference type="InterPro" id="IPR038488">
    <property type="entry name" value="Integrase_DNA-bd_sf"/>
</dbReference>
<dbReference type="InterPro" id="IPR002104">
    <property type="entry name" value="Integrase_catalytic"/>
</dbReference>
<dbReference type="GO" id="GO:0015074">
    <property type="term" value="P:DNA integration"/>
    <property type="evidence" value="ECO:0007669"/>
    <property type="project" value="UniProtKB-KW"/>
</dbReference>
<dbReference type="Proteomes" id="UP000594435">
    <property type="component" value="Chromosome 1"/>
</dbReference>
<dbReference type="Gene3D" id="1.10.150.130">
    <property type="match status" value="1"/>
</dbReference>
<dbReference type="CDD" id="cd00801">
    <property type="entry name" value="INT_P4_C"/>
    <property type="match status" value="1"/>
</dbReference>
<dbReference type="Pfam" id="PF00589">
    <property type="entry name" value="Phage_integrase"/>
    <property type="match status" value="1"/>
</dbReference>
<dbReference type="SUPFAM" id="SSF56349">
    <property type="entry name" value="DNA breaking-rejoining enzymes"/>
    <property type="match status" value="1"/>
</dbReference>
<keyword evidence="3" id="KW-0238">DNA-binding</keyword>
<evidence type="ECO:0000256" key="4">
    <source>
        <dbReference type="ARBA" id="ARBA00023172"/>
    </source>
</evidence>
<evidence type="ECO:0000256" key="3">
    <source>
        <dbReference type="ARBA" id="ARBA00023125"/>
    </source>
</evidence>
<gene>
    <name evidence="6" type="ORF">I3X05_05385</name>
</gene>
<dbReference type="EMBL" id="CP065217">
    <property type="protein sequence ID" value="QPL55101.1"/>
    <property type="molecule type" value="Genomic_DNA"/>
</dbReference>
<dbReference type="InterPro" id="IPR053876">
    <property type="entry name" value="Phage_int_M"/>
</dbReference>
<reference evidence="6 7" key="1">
    <citation type="submission" date="2020-11" db="EMBL/GenBank/DDBJ databases">
        <title>Complete and Circularized Genome Assembly of a human isolate of Vibrio navarrensis biotype pommerensis with MiSeq and MinION Sequence Data.</title>
        <authorList>
            <person name="Schwartz K."/>
            <person name="Borowiak M."/>
            <person name="Deneke C."/>
            <person name="Balau V."/>
            <person name="Metelmann C."/>
            <person name="Strauch E."/>
        </authorList>
    </citation>
    <scope>NUCLEOTIDE SEQUENCE [LARGE SCALE GENOMIC DNA]</scope>
    <source>
        <strain evidence="6 7">20-VB00237</strain>
    </source>
</reference>
<name>A0AAJ4LVQ4_9VIBR</name>
<keyword evidence="4" id="KW-0233">DNA recombination</keyword>
<dbReference type="InterPro" id="IPR050808">
    <property type="entry name" value="Phage_Integrase"/>
</dbReference>
<evidence type="ECO:0000256" key="1">
    <source>
        <dbReference type="ARBA" id="ARBA00008857"/>
    </source>
</evidence>
<comment type="similarity">
    <text evidence="1">Belongs to the 'phage' integrase family.</text>
</comment>
<evidence type="ECO:0000313" key="6">
    <source>
        <dbReference type="EMBL" id="QPL55101.1"/>
    </source>
</evidence>
<dbReference type="PANTHER" id="PTHR30629">
    <property type="entry name" value="PROPHAGE INTEGRASE"/>
    <property type="match status" value="1"/>
</dbReference>